<feature type="binding site" evidence="13">
    <location>
        <position position="187"/>
    </location>
    <ligand>
        <name>ATP</name>
        <dbReference type="ChEBI" id="CHEBI:30616"/>
    </ligand>
</feature>
<dbReference type="AlphaFoldDB" id="A0A9D1HS89"/>
<evidence type="ECO:0000256" key="12">
    <source>
        <dbReference type="ARBA" id="ARBA00047872"/>
    </source>
</evidence>
<comment type="catalytic activity">
    <reaction evidence="12 14">
        <text>L-aspartate + ATP = 4-phospho-L-aspartate + ADP</text>
        <dbReference type="Rhea" id="RHEA:23776"/>
        <dbReference type="ChEBI" id="CHEBI:29991"/>
        <dbReference type="ChEBI" id="CHEBI:30616"/>
        <dbReference type="ChEBI" id="CHEBI:57535"/>
        <dbReference type="ChEBI" id="CHEBI:456216"/>
        <dbReference type="EC" id="2.7.2.4"/>
    </reaction>
</comment>
<gene>
    <name evidence="17" type="ORF">IAD15_10870</name>
</gene>
<feature type="binding site" evidence="13">
    <location>
        <begin position="7"/>
        <end position="10"/>
    </location>
    <ligand>
        <name>ATP</name>
        <dbReference type="ChEBI" id="CHEBI:30616"/>
    </ligand>
</feature>
<dbReference type="GO" id="GO:0009090">
    <property type="term" value="P:homoserine biosynthetic process"/>
    <property type="evidence" value="ECO:0007669"/>
    <property type="project" value="TreeGrafter"/>
</dbReference>
<dbReference type="PIRSF" id="PIRSF000726">
    <property type="entry name" value="Asp_kin"/>
    <property type="match status" value="1"/>
</dbReference>
<comment type="caution">
    <text evidence="17">The sequence shown here is derived from an EMBL/GenBank/DDBJ whole genome shotgun (WGS) entry which is preliminary data.</text>
</comment>
<comment type="similarity">
    <text evidence="5 14">Belongs to the aspartokinase family.</text>
</comment>
<keyword evidence="7 13" id="KW-0547">Nucleotide-binding</keyword>
<dbReference type="Pfam" id="PF00696">
    <property type="entry name" value="AA_kinase"/>
    <property type="match status" value="1"/>
</dbReference>
<dbReference type="InterPro" id="IPR005260">
    <property type="entry name" value="Asp_kin_monofn"/>
</dbReference>
<comment type="pathway">
    <text evidence="2 15">Amino-acid biosynthesis; L-lysine biosynthesis via DAP pathway; (S)-tetrahydrodipicolinate from L-aspartate: step 1/4.</text>
</comment>
<feature type="binding site" evidence="13">
    <location>
        <position position="182"/>
    </location>
    <ligand>
        <name>ATP</name>
        <dbReference type="ChEBI" id="CHEBI:30616"/>
    </ligand>
</feature>
<dbReference type="EMBL" id="DVMJ01000096">
    <property type="protein sequence ID" value="HIU14549.1"/>
    <property type="molecule type" value="Genomic_DNA"/>
</dbReference>
<dbReference type="EC" id="2.7.2.4" evidence="14"/>
<keyword evidence="10" id="KW-0220">Diaminopimelate biosynthesis</keyword>
<protein>
    <recommendedName>
        <fullName evidence="14">Aspartokinase</fullName>
        <ecNumber evidence="14">2.7.2.4</ecNumber>
    </recommendedName>
</protein>
<evidence type="ECO:0000256" key="3">
    <source>
        <dbReference type="ARBA" id="ARBA00004986"/>
    </source>
</evidence>
<evidence type="ECO:0000256" key="15">
    <source>
        <dbReference type="RuleBase" id="RU004249"/>
    </source>
</evidence>
<comment type="pathway">
    <text evidence="3 15">Amino-acid biosynthesis; L-methionine biosynthesis via de novo pathway; L-homoserine from L-aspartate: step 1/3.</text>
</comment>
<evidence type="ECO:0000256" key="6">
    <source>
        <dbReference type="ARBA" id="ARBA00022679"/>
    </source>
</evidence>
<keyword evidence="11" id="KW-0457">Lysine biosynthesis</keyword>
<evidence type="ECO:0000256" key="13">
    <source>
        <dbReference type="PIRSR" id="PIRSR000726-1"/>
    </source>
</evidence>
<evidence type="ECO:0000256" key="1">
    <source>
        <dbReference type="ARBA" id="ARBA00003121"/>
    </source>
</evidence>
<evidence type="ECO:0000313" key="17">
    <source>
        <dbReference type="EMBL" id="HIU14549.1"/>
    </source>
</evidence>
<comment type="function">
    <text evidence="1">Catalyzes the phosphorylation of the beta-carboxyl group of aspartic acid with ATP to yield 4-phospho-L-aspartate, which is involved in the branched biosynthetic pathway leading to the biosynthesis of amino acids threonine, isoleucine and methionine.</text>
</comment>
<keyword evidence="15" id="KW-0028">Amino-acid biosynthesis</keyword>
<evidence type="ECO:0000256" key="8">
    <source>
        <dbReference type="ARBA" id="ARBA00022777"/>
    </source>
</evidence>
<dbReference type="InterPro" id="IPR036393">
    <property type="entry name" value="AceGlu_kinase-like_sf"/>
</dbReference>
<proteinExistence type="inferred from homology"/>
<evidence type="ECO:0000313" key="18">
    <source>
        <dbReference type="Proteomes" id="UP000824175"/>
    </source>
</evidence>
<evidence type="ECO:0000256" key="7">
    <source>
        <dbReference type="ARBA" id="ARBA00022741"/>
    </source>
</evidence>
<dbReference type="InterPro" id="IPR001048">
    <property type="entry name" value="Asp/Glu/Uridylate_kinase"/>
</dbReference>
<keyword evidence="9 13" id="KW-0067">ATP-binding</keyword>
<dbReference type="GO" id="GO:0019877">
    <property type="term" value="P:diaminopimelate biosynthetic process"/>
    <property type="evidence" value="ECO:0007669"/>
    <property type="project" value="UniProtKB-KW"/>
</dbReference>
<evidence type="ECO:0000256" key="14">
    <source>
        <dbReference type="RuleBase" id="RU003448"/>
    </source>
</evidence>
<evidence type="ECO:0000259" key="16">
    <source>
        <dbReference type="Pfam" id="PF00696"/>
    </source>
</evidence>
<dbReference type="PANTHER" id="PTHR21499">
    <property type="entry name" value="ASPARTATE KINASE"/>
    <property type="match status" value="1"/>
</dbReference>
<dbReference type="GO" id="GO:0009089">
    <property type="term" value="P:lysine biosynthetic process via diaminopimelate"/>
    <property type="evidence" value="ECO:0007669"/>
    <property type="project" value="InterPro"/>
</dbReference>
<evidence type="ECO:0000256" key="9">
    <source>
        <dbReference type="ARBA" id="ARBA00022840"/>
    </source>
</evidence>
<name>A0A9D1HS89_9FIRM</name>
<evidence type="ECO:0000256" key="4">
    <source>
        <dbReference type="ARBA" id="ARBA00005139"/>
    </source>
</evidence>
<keyword evidence="8 14" id="KW-0418">Kinase</keyword>
<evidence type="ECO:0000256" key="2">
    <source>
        <dbReference type="ARBA" id="ARBA00004766"/>
    </source>
</evidence>
<sequence length="400" mass="44102">MNITIQKFGGTSTSSVPTRRMMYSHILEAISHQQKVVAVVSAMGRFDDPYATDTLYSLVGETVLDDEELDRLVHIGEDIAALVIKGELFKLGLKVTSVTNQELGIITDDHFQEANIIDLDGSMILEKLQTYDVVICPGFQGHTRDGRITTLGRGGSDLSAIALGVSLKASSVEIYSDVNGIYTADPRVVANPTKIDCISHQAMLALALQGAKVLNHRCVELASRFQVTIHARSSFSHEQGTLVTSDPNADYPEIAGIAGKSGLTLIRLLGFPNTAGANELLKNELERKKTKPSAAVYSEEGDYSLIFDSQQISNAIEALKEVQMQLDFDRIVVRGRVGCVSFVSEKLAEEKRRFYEARKALESFGVNIILDTCENISAVYYIDRNEVSKTQRLLHQYFFN</sequence>
<keyword evidence="6 14" id="KW-0808">Transferase</keyword>
<comment type="pathway">
    <text evidence="4 15">Amino-acid biosynthesis; L-threonine biosynthesis; L-threonine from L-aspartate: step 1/5.</text>
</comment>
<dbReference type="SUPFAM" id="SSF53633">
    <property type="entry name" value="Carbamate kinase-like"/>
    <property type="match status" value="1"/>
</dbReference>
<evidence type="ECO:0000256" key="5">
    <source>
        <dbReference type="ARBA" id="ARBA00010122"/>
    </source>
</evidence>
<dbReference type="InterPro" id="IPR001341">
    <property type="entry name" value="Asp_kinase"/>
</dbReference>
<organism evidence="17 18">
    <name type="scientific">Candidatus Fimiplasma intestinipullorum</name>
    <dbReference type="NCBI Taxonomy" id="2840825"/>
    <lineage>
        <taxon>Bacteria</taxon>
        <taxon>Bacillati</taxon>
        <taxon>Bacillota</taxon>
        <taxon>Clostridia</taxon>
        <taxon>Eubacteriales</taxon>
        <taxon>Candidatus Fimiplasma</taxon>
    </lineage>
</organism>
<feature type="binding site" evidence="13">
    <location>
        <begin position="212"/>
        <end position="213"/>
    </location>
    <ligand>
        <name>ATP</name>
        <dbReference type="ChEBI" id="CHEBI:30616"/>
    </ligand>
</feature>
<evidence type="ECO:0000256" key="11">
    <source>
        <dbReference type="ARBA" id="ARBA00023154"/>
    </source>
</evidence>
<dbReference type="Proteomes" id="UP000824175">
    <property type="component" value="Unassembled WGS sequence"/>
</dbReference>
<dbReference type="GO" id="GO:0004072">
    <property type="term" value="F:aspartate kinase activity"/>
    <property type="evidence" value="ECO:0007669"/>
    <property type="project" value="UniProtKB-EC"/>
</dbReference>
<feature type="binding site" evidence="13">
    <location>
        <position position="77"/>
    </location>
    <ligand>
        <name>substrate</name>
    </ligand>
</feature>
<evidence type="ECO:0000256" key="10">
    <source>
        <dbReference type="ARBA" id="ARBA00022915"/>
    </source>
</evidence>
<dbReference type="GO" id="GO:0005524">
    <property type="term" value="F:ATP binding"/>
    <property type="evidence" value="ECO:0007669"/>
    <property type="project" value="UniProtKB-KW"/>
</dbReference>
<dbReference type="PANTHER" id="PTHR21499:SF3">
    <property type="entry name" value="ASPARTOKINASE"/>
    <property type="match status" value="1"/>
</dbReference>
<feature type="domain" description="Aspartate/glutamate/uridylate kinase" evidence="16">
    <location>
        <begin position="3"/>
        <end position="230"/>
    </location>
</feature>
<dbReference type="Gene3D" id="3.30.2130.10">
    <property type="entry name" value="VC0802-like"/>
    <property type="match status" value="1"/>
</dbReference>
<dbReference type="Gene3D" id="3.40.1160.10">
    <property type="entry name" value="Acetylglutamate kinase-like"/>
    <property type="match status" value="1"/>
</dbReference>
<accession>A0A9D1HS89</accession>
<dbReference type="NCBIfam" id="TIGR00657">
    <property type="entry name" value="asp_kinases"/>
    <property type="match status" value="1"/>
</dbReference>
<dbReference type="GO" id="GO:0005829">
    <property type="term" value="C:cytosol"/>
    <property type="evidence" value="ECO:0007669"/>
    <property type="project" value="TreeGrafter"/>
</dbReference>
<reference evidence="17" key="1">
    <citation type="submission" date="2020-10" db="EMBL/GenBank/DDBJ databases">
        <authorList>
            <person name="Gilroy R."/>
        </authorList>
    </citation>
    <scope>NUCLEOTIDE SEQUENCE</scope>
    <source>
        <strain evidence="17">CHK195-11698</strain>
    </source>
</reference>
<reference evidence="17" key="2">
    <citation type="journal article" date="2021" name="PeerJ">
        <title>Extensive microbial diversity within the chicken gut microbiome revealed by metagenomics and culture.</title>
        <authorList>
            <person name="Gilroy R."/>
            <person name="Ravi A."/>
            <person name="Getino M."/>
            <person name="Pursley I."/>
            <person name="Horton D.L."/>
            <person name="Alikhan N.F."/>
            <person name="Baker D."/>
            <person name="Gharbi K."/>
            <person name="Hall N."/>
            <person name="Watson M."/>
            <person name="Adriaenssens E.M."/>
            <person name="Foster-Nyarko E."/>
            <person name="Jarju S."/>
            <person name="Secka A."/>
            <person name="Antonio M."/>
            <person name="Oren A."/>
            <person name="Chaudhuri R.R."/>
            <person name="La Ragione R."/>
            <person name="Hildebrand F."/>
            <person name="Pallen M.J."/>
        </authorList>
    </citation>
    <scope>NUCLEOTIDE SEQUENCE</scope>
    <source>
        <strain evidence="17">CHK195-11698</strain>
    </source>
</reference>